<feature type="compositionally biased region" description="Gly residues" evidence="1">
    <location>
        <begin position="171"/>
        <end position="181"/>
    </location>
</feature>
<evidence type="ECO:0000313" key="2">
    <source>
        <dbReference type="EMBL" id="KAK8384567.1"/>
    </source>
</evidence>
<protein>
    <submittedName>
        <fullName evidence="2">Uncharacterized protein</fullName>
    </submittedName>
</protein>
<reference evidence="2 3" key="1">
    <citation type="submission" date="2023-03" db="EMBL/GenBank/DDBJ databases">
        <title>High-quality genome of Scylla paramamosain provides insights in environmental adaptation.</title>
        <authorList>
            <person name="Zhang L."/>
        </authorList>
    </citation>
    <scope>NUCLEOTIDE SEQUENCE [LARGE SCALE GENOMIC DNA]</scope>
    <source>
        <strain evidence="2">LZ_2023a</strain>
        <tissue evidence="2">Muscle</tissue>
    </source>
</reference>
<evidence type="ECO:0000256" key="1">
    <source>
        <dbReference type="SAM" id="MobiDB-lite"/>
    </source>
</evidence>
<accession>A0AAW0TB41</accession>
<feature type="compositionally biased region" description="Basic and acidic residues" evidence="1">
    <location>
        <begin position="152"/>
        <end position="167"/>
    </location>
</feature>
<feature type="compositionally biased region" description="Low complexity" evidence="1">
    <location>
        <begin position="2410"/>
        <end position="2436"/>
    </location>
</feature>
<comment type="caution">
    <text evidence="2">The sequence shown here is derived from an EMBL/GenBank/DDBJ whole genome shotgun (WGS) entry which is preliminary data.</text>
</comment>
<feature type="region of interest" description="Disordered" evidence="1">
    <location>
        <begin position="2410"/>
        <end position="2450"/>
    </location>
</feature>
<name>A0AAW0TB41_SCYPA</name>
<sequence>MQTIAGRRLSRVIRSRSCPVPSSPGEMLWWPLRGVQASLALCMLILGAWPRARADVVYNRPAKDDPSAEYAASAGNLEHTAPGTPNRGKVVNIGTVEELYHMMGKNMPGGAAAFEVHSRRAKESDGSFPSATEDSSLLGRDAVENVSDGDTVLEKQMSRDGNEDGRSDVAAGGGLSTGGGSSEADQSTGDGTEADLFMDAMSSEYPAASNDMMEEVSESSVTIEEIQIVTTGGDNLSDSGDVDDTPTDPVYIESLPTYSDVEDVHSYDVDENKIPSVYRGKDVSAEDVRKGNSIPEGDFPEGDNQISMEEVYSQPGSLDVDEELSKMNMKKGDLLSNMSTDKLNSLLRFWMNWLKRELEAMYQNELKRSDVLWDNITGAIVEEQGYGGSPRSAAALYGERPVYGQTPAPYQQQAPVTQTPGEFWQPYIFDTGVGNRKNVKIEGVTVQGSLQGASVAKIIHVNLPTLSVLYVSQDGFGYMEVNGKLERLVMLNKWTQSSSGCQCGAGVASQECACCMPGGCLCQGTPNMCVACGTEYSSCQSAGQSGVYVSVAAGSVISSQDGSLHFNVLAVAHGRSINFFSHSSSGVSLQWLGSMTLQQEVTHLAFGTTFTDHDEATVENAFLVIFSRGTTDQQFNEIIVSSMAPTFTVGPPVKWQAKGQSMRAHQGDGYVLVLVHDHNYINIFALQEDKWMTRHMIHKHTFKGTFHSWLAFRINFETYVALAARRHIVFYRWNRVEAEFEQFNTIYMDGAMSSIEGLVAVNVESCREEVSVVVVGHGKHVAVFALQYNFTTSTHTFVMEFTGSLQATLDWSIVAHHLTGTSRLVALEASRHEVVVVRVQAMASDVEHPIGSQQDVLNSAMDYIKNENARQQAIIAAAESRLAKSVLFSNTVSADVTITGSITISGVLSTGRLSAERLVFPNTDLQHGVTHLEYLQHINTARPGLDLSQSLLQDIQAIENALIFAVPASVVNRQLVINSLVVEHLSVGQLLDGSGAHFPLNATLSAVVRGDQTGVIIRGKKTFLSRLSVQHLHTPFLDDIPTSDLVTLSGRQSIAGAVFARGLWAQEVKLRAGGTLGGVDLSRMVLLGQAAVLGKVTFASHEFVARSVHVVSGVVGGVDLTRLYNHSLLVTGGQFAGSLLFTTDLNVQDLVAGVMMGVDMARLAESIVFRDEDAVLAGKLHFTQMVTVEGHMTTKSINGRQFPGDYAVKTGSSPLMFTNEVSFNHVTFGEVSFGPQGVVDSIAPHRFLTRTTDQTVTGRKVFSAGVDIIGHLDITTKLLDNVNLDDLFSRNRRPSSLPADMRFNLIFKGDVRMQRLFTQGTVNGVDLSGLAEDLVYRDEEQVRITGRKVFLKGLTLTNARFQGGFNGMDLSSLVTTDSDVVINGVFTFARDVFFRSLVVRHVNGIDLNALLSSALHLNKAGQVIRGRKVFLKKVVVASLVIEGTIRGIDFSKFVTKSGNQTLTAPQVFKTANFAFLRAQNIHMSQGIKINGINLSELARRRVPLREPVSHTATLTIEGLLELAGGASIGILNGANLEELLNTVVTDEGDFTIDGQVSLSSLRVLGSVTTQGSVGGSGISLRNVAQNGIKLSANNQITGHLSFSQVEVRGEVAVGGLVEGVHLQRLHEDAVYNDVQNLQTITGPKMFDAGFTVRGKINARTVNGVDLAQSLLTRTTDQVITGPVTFRRVAALKKVFLHGKFNNFDLKALAQETIMRGRNEEIVTEDITFTGRVTVRNLVLRGVLQGPQGTVDIVAHLADAVRLQDTAITITGKKVFTAGLSFGNLHVEILNSRKLDRFLALAVTRNRPHTLTGAVRVRGTITAPWITAQQLTVQGTIDGVDLQALRQVVVVLSGHQAVDASLVFRDAVLVRGNLQTVFLNDLVLSEGYLTTTTHQTFNFNVTLSSALASHIEVQGLVNSWNLPQEWNRTLLALGGQSLPGSLTLSGHVVVKRDLVVTGRVGRGQMVKLSRQVVLLDRKTQVSGTLSFTVPLTVAWLKSSTGTVNGVDLAQMYRSAWFVDTTTQLSTSVAFFGRVVVKRAFFTRSTIDGLDVRGAYSIARAARDGFRNITVQFEAEFERICHPIARLYNKLEACMYEPDHLVVHGGLPLPAVPFESISFFVFGTTALLMSYEGTCHLDFFTWQDENFVLRHRLQHVGQGRHFHLLQDDEDKVLVAMAASPFNNTCEQTNTTIFQVTASGIEVYQRLGESMYITEDSYAGSSLLLHGLRYTLAYTLDTNTHHWNLVATLPLHAGGVMVHPVYGVIHLLRDYTNATTYVQRAIPAISRGGIRLLFTLFSTVTSCQGPAHYLKVFREVDGAHHCVAEAALPTLPADLTVFFAGSKAAGSHLAVVTMHYDQFPIIFSFAGEVLSRWGEVEVATTAIWVQHALVRRPGRHFPDYYILFSPLQHLPAPDTTTHPTTAGPYAPSSSTPNPYNSYSQHPTTPKPYTTQTGHTNYNPYTNPYTKPYTTQTGHTNYNPYTNPYTTPYNSNTTPYPYNPYSPPSTLKPYELFAAPAHRITRSIYADSTTPDVSVIYRLVMRVAGAVTVGGKEAQNKNYYPNVGADPWYVRGRNGRGQQYR</sequence>
<gene>
    <name evidence="2" type="ORF">O3P69_014267</name>
</gene>
<proteinExistence type="predicted"/>
<dbReference type="Proteomes" id="UP001487740">
    <property type="component" value="Unassembled WGS sequence"/>
</dbReference>
<evidence type="ECO:0000313" key="3">
    <source>
        <dbReference type="Proteomes" id="UP001487740"/>
    </source>
</evidence>
<feature type="compositionally biased region" description="Polar residues" evidence="1">
    <location>
        <begin position="2437"/>
        <end position="2450"/>
    </location>
</feature>
<feature type="region of interest" description="Disordered" evidence="1">
    <location>
        <begin position="117"/>
        <end position="193"/>
    </location>
</feature>
<keyword evidence="3" id="KW-1185">Reference proteome</keyword>
<organism evidence="2 3">
    <name type="scientific">Scylla paramamosain</name>
    <name type="common">Mud crab</name>
    <dbReference type="NCBI Taxonomy" id="85552"/>
    <lineage>
        <taxon>Eukaryota</taxon>
        <taxon>Metazoa</taxon>
        <taxon>Ecdysozoa</taxon>
        <taxon>Arthropoda</taxon>
        <taxon>Crustacea</taxon>
        <taxon>Multicrustacea</taxon>
        <taxon>Malacostraca</taxon>
        <taxon>Eumalacostraca</taxon>
        <taxon>Eucarida</taxon>
        <taxon>Decapoda</taxon>
        <taxon>Pleocyemata</taxon>
        <taxon>Brachyura</taxon>
        <taxon>Eubrachyura</taxon>
        <taxon>Portunoidea</taxon>
        <taxon>Portunidae</taxon>
        <taxon>Portuninae</taxon>
        <taxon>Scylla</taxon>
    </lineage>
</organism>
<dbReference type="EMBL" id="JARAKH010000034">
    <property type="protein sequence ID" value="KAK8384567.1"/>
    <property type="molecule type" value="Genomic_DNA"/>
</dbReference>